<evidence type="ECO:0000313" key="1">
    <source>
        <dbReference type="EMBL" id="GMT17440.1"/>
    </source>
</evidence>
<dbReference type="EMBL" id="BTSY01000003">
    <property type="protein sequence ID" value="GMT17440.1"/>
    <property type="molecule type" value="Genomic_DNA"/>
</dbReference>
<evidence type="ECO:0000313" key="2">
    <source>
        <dbReference type="Proteomes" id="UP001432322"/>
    </source>
</evidence>
<dbReference type="AlphaFoldDB" id="A0AAV5VFS0"/>
<feature type="non-terminal residue" evidence="1">
    <location>
        <position position="1"/>
    </location>
</feature>
<sequence length="117" mass="12908">NLLLESYLVVPQIGEEARGRDFTGITLRLWRISGRRHHRQRDLHVVDGFIAVQSVHRAEPLPRVRAVEVLQFLAESTGLVVKVVERVDVGGEVAALRSAAVRTSRRGGHCNGGGQKP</sequence>
<comment type="caution">
    <text evidence="1">The sequence shown here is derived from an EMBL/GenBank/DDBJ whole genome shotgun (WGS) entry which is preliminary data.</text>
</comment>
<proteinExistence type="predicted"/>
<protein>
    <submittedName>
        <fullName evidence="1">Uncharacterized protein</fullName>
    </submittedName>
</protein>
<feature type="non-terminal residue" evidence="1">
    <location>
        <position position="117"/>
    </location>
</feature>
<keyword evidence="2" id="KW-1185">Reference proteome</keyword>
<dbReference type="Proteomes" id="UP001432322">
    <property type="component" value="Unassembled WGS sequence"/>
</dbReference>
<organism evidence="1 2">
    <name type="scientific">Pristionchus fissidentatus</name>
    <dbReference type="NCBI Taxonomy" id="1538716"/>
    <lineage>
        <taxon>Eukaryota</taxon>
        <taxon>Metazoa</taxon>
        <taxon>Ecdysozoa</taxon>
        <taxon>Nematoda</taxon>
        <taxon>Chromadorea</taxon>
        <taxon>Rhabditida</taxon>
        <taxon>Rhabditina</taxon>
        <taxon>Diplogasteromorpha</taxon>
        <taxon>Diplogasteroidea</taxon>
        <taxon>Neodiplogasteridae</taxon>
        <taxon>Pristionchus</taxon>
    </lineage>
</organism>
<accession>A0AAV5VFS0</accession>
<name>A0AAV5VFS0_9BILA</name>
<gene>
    <name evidence="1" type="ORF">PFISCL1PPCAC_8737</name>
</gene>
<reference evidence="1" key="1">
    <citation type="submission" date="2023-10" db="EMBL/GenBank/DDBJ databases">
        <title>Genome assembly of Pristionchus species.</title>
        <authorList>
            <person name="Yoshida K."/>
            <person name="Sommer R.J."/>
        </authorList>
    </citation>
    <scope>NUCLEOTIDE SEQUENCE</scope>
    <source>
        <strain evidence="1">RS5133</strain>
    </source>
</reference>